<organism evidence="1 2">
    <name type="scientific">Chaenocephalus aceratus</name>
    <name type="common">Blackfin icefish</name>
    <name type="synonym">Chaenichthys aceratus</name>
    <dbReference type="NCBI Taxonomy" id="36190"/>
    <lineage>
        <taxon>Eukaryota</taxon>
        <taxon>Metazoa</taxon>
        <taxon>Chordata</taxon>
        <taxon>Craniata</taxon>
        <taxon>Vertebrata</taxon>
        <taxon>Euteleostomi</taxon>
        <taxon>Actinopterygii</taxon>
        <taxon>Neopterygii</taxon>
        <taxon>Teleostei</taxon>
        <taxon>Neoteleostei</taxon>
        <taxon>Acanthomorphata</taxon>
        <taxon>Eupercaria</taxon>
        <taxon>Perciformes</taxon>
        <taxon>Notothenioidei</taxon>
        <taxon>Channichthyidae</taxon>
        <taxon>Chaenocephalus</taxon>
    </lineage>
</organism>
<protein>
    <submittedName>
        <fullName evidence="1">Uncharacterized protein</fullName>
    </submittedName>
</protein>
<accession>A0ACB9WCX5</accession>
<gene>
    <name evidence="1" type="ORF">KUCAC02_014154</name>
</gene>
<dbReference type="Proteomes" id="UP001057452">
    <property type="component" value="Chromosome 16"/>
</dbReference>
<keyword evidence="2" id="KW-1185">Reference proteome</keyword>
<proteinExistence type="predicted"/>
<evidence type="ECO:0000313" key="1">
    <source>
        <dbReference type="EMBL" id="KAI4811239.1"/>
    </source>
</evidence>
<dbReference type="EMBL" id="CM043800">
    <property type="protein sequence ID" value="KAI4811239.1"/>
    <property type="molecule type" value="Genomic_DNA"/>
</dbReference>
<evidence type="ECO:0000313" key="2">
    <source>
        <dbReference type="Proteomes" id="UP001057452"/>
    </source>
</evidence>
<name>A0ACB9WCX5_CHAAC</name>
<comment type="caution">
    <text evidence="1">The sequence shown here is derived from an EMBL/GenBank/DDBJ whole genome shotgun (WGS) entry which is preliminary data.</text>
</comment>
<reference evidence="1" key="1">
    <citation type="submission" date="2022-05" db="EMBL/GenBank/DDBJ databases">
        <title>Chromosome-level genome of Chaenocephalus aceratus.</title>
        <authorList>
            <person name="Park H."/>
        </authorList>
    </citation>
    <scope>NUCLEOTIDE SEQUENCE</scope>
    <source>
        <strain evidence="1">KU_202001</strain>
    </source>
</reference>
<sequence>MLITAIDAVVLYFALFFCSSDELNLTSTKNKNTVGNITWELLPASIVFAYLLHVQ</sequence>